<comment type="caution">
    <text evidence="1">The sequence shown here is derived from an EMBL/GenBank/DDBJ whole genome shotgun (WGS) entry which is preliminary data.</text>
</comment>
<proteinExistence type="predicted"/>
<accession>A0A5A8F8P3</accession>
<keyword evidence="2" id="KW-1185">Reference proteome</keyword>
<evidence type="ECO:0000313" key="1">
    <source>
        <dbReference type="EMBL" id="KAA0259051.1"/>
    </source>
</evidence>
<dbReference type="EMBL" id="VFJB01000003">
    <property type="protein sequence ID" value="KAA0259051.1"/>
    <property type="molecule type" value="Genomic_DNA"/>
</dbReference>
<evidence type="ECO:0000313" key="2">
    <source>
        <dbReference type="Proteomes" id="UP000322876"/>
    </source>
</evidence>
<dbReference type="InterPro" id="IPR002763">
    <property type="entry name" value="DUF72"/>
</dbReference>
<organism evidence="1 2">
    <name type="scientific">Deferribacter autotrophicus</name>
    <dbReference type="NCBI Taxonomy" id="500465"/>
    <lineage>
        <taxon>Bacteria</taxon>
        <taxon>Pseudomonadati</taxon>
        <taxon>Deferribacterota</taxon>
        <taxon>Deferribacteres</taxon>
        <taxon>Deferribacterales</taxon>
        <taxon>Deferribacteraceae</taxon>
        <taxon>Deferribacter</taxon>
    </lineage>
</organism>
<dbReference type="AlphaFoldDB" id="A0A5A8F8P3"/>
<dbReference type="SUPFAM" id="SSF117396">
    <property type="entry name" value="TM1631-like"/>
    <property type="match status" value="1"/>
</dbReference>
<dbReference type="RefSeq" id="WP_149265808.1">
    <property type="nucleotide sequence ID" value="NZ_VFJB01000003.1"/>
</dbReference>
<dbReference type="Gene3D" id="3.20.20.410">
    <property type="entry name" value="Protein of unknown function UPF0759"/>
    <property type="match status" value="1"/>
</dbReference>
<dbReference type="PANTHER" id="PTHR30348">
    <property type="entry name" value="UNCHARACTERIZED PROTEIN YECE"/>
    <property type="match status" value="1"/>
</dbReference>
<dbReference type="Pfam" id="PF01904">
    <property type="entry name" value="DUF72"/>
    <property type="match status" value="1"/>
</dbReference>
<sequence>MITINETPVLVGTSGYKYDDWKGSFYPKSISNFHMLSYYGKKDYLNLLEITFTFYNIPYQNTVKSIVDRGENLSFSVRLNKRFLKGRYNKQDVRDFYAGLKPMIDKGKLEALFADFNFSFSASKENFEHILRLSEEFKEFPLFFELPNRTWYKDRFLELFREHRIGIIVLDMPKIKGLAPYYPFSSNNFTYYRLYGRSKLWLTPEDKYLDYKYSKEELTEFIDDIKTLSLISKKVFVSFCNVVNASACKNAEEFVQLIKENEEV</sequence>
<dbReference type="PANTHER" id="PTHR30348:SF13">
    <property type="entry name" value="UPF0759 PROTEIN YUNF"/>
    <property type="match status" value="1"/>
</dbReference>
<dbReference type="InterPro" id="IPR036520">
    <property type="entry name" value="UPF0759_sf"/>
</dbReference>
<dbReference type="OrthoDB" id="9780310at2"/>
<dbReference type="Proteomes" id="UP000322876">
    <property type="component" value="Unassembled WGS sequence"/>
</dbReference>
<name>A0A5A8F8P3_9BACT</name>
<protein>
    <submittedName>
        <fullName evidence="1">DUF72 domain-containing protein</fullName>
    </submittedName>
</protein>
<reference evidence="1 2" key="1">
    <citation type="submission" date="2019-06" db="EMBL/GenBank/DDBJ databases">
        <title>Genomic insights into carbon and energy metabolism of Deferribacter autotrophicus revealed new metabolic traits in the phylum Deferribacteres.</title>
        <authorList>
            <person name="Slobodkin A.I."/>
            <person name="Slobodkina G.B."/>
            <person name="Allioux M."/>
            <person name="Alain K."/>
            <person name="Jebbar M."/>
            <person name="Shadrin V."/>
            <person name="Kublanov I.V."/>
            <person name="Toshchakov S.V."/>
            <person name="Bonch-Osmolovskaya E.A."/>
        </authorList>
    </citation>
    <scope>NUCLEOTIDE SEQUENCE [LARGE SCALE GENOMIC DNA]</scope>
    <source>
        <strain evidence="1 2">SL50</strain>
    </source>
</reference>
<gene>
    <name evidence="1" type="ORF">FHQ18_03620</name>
</gene>